<dbReference type="EMBL" id="LXQA011409620">
    <property type="protein sequence ID" value="MCI96258.1"/>
    <property type="molecule type" value="Genomic_DNA"/>
</dbReference>
<accession>A0A392W6H0</accession>
<keyword evidence="2" id="KW-1185">Reference proteome</keyword>
<reference evidence="1 2" key="1">
    <citation type="journal article" date="2018" name="Front. Plant Sci.">
        <title>Red Clover (Trifolium pratense) and Zigzag Clover (T. medium) - A Picture of Genomic Similarities and Differences.</title>
        <authorList>
            <person name="Dluhosova J."/>
            <person name="Istvanek J."/>
            <person name="Nedelnik J."/>
            <person name="Repkova J."/>
        </authorList>
    </citation>
    <scope>NUCLEOTIDE SEQUENCE [LARGE SCALE GENOMIC DNA]</scope>
    <source>
        <strain evidence="2">cv. 10/8</strain>
        <tissue evidence="1">Leaf</tissue>
    </source>
</reference>
<sequence length="62" mass="6150">TECAEMGEIGEYAGGYLTGKSDSGKVKLDDSVVVALDAGPVAGSLIGSVPEKCSAADGRTES</sequence>
<comment type="caution">
    <text evidence="1">The sequence shown here is derived from an EMBL/GenBank/DDBJ whole genome shotgun (WGS) entry which is preliminary data.</text>
</comment>
<dbReference type="AlphaFoldDB" id="A0A392W6H0"/>
<dbReference type="Proteomes" id="UP000265520">
    <property type="component" value="Unassembled WGS sequence"/>
</dbReference>
<feature type="non-terminal residue" evidence="1">
    <location>
        <position position="1"/>
    </location>
</feature>
<evidence type="ECO:0000313" key="2">
    <source>
        <dbReference type="Proteomes" id="UP000265520"/>
    </source>
</evidence>
<proteinExistence type="predicted"/>
<organism evidence="1 2">
    <name type="scientific">Trifolium medium</name>
    <dbReference type="NCBI Taxonomy" id="97028"/>
    <lineage>
        <taxon>Eukaryota</taxon>
        <taxon>Viridiplantae</taxon>
        <taxon>Streptophyta</taxon>
        <taxon>Embryophyta</taxon>
        <taxon>Tracheophyta</taxon>
        <taxon>Spermatophyta</taxon>
        <taxon>Magnoliopsida</taxon>
        <taxon>eudicotyledons</taxon>
        <taxon>Gunneridae</taxon>
        <taxon>Pentapetalae</taxon>
        <taxon>rosids</taxon>
        <taxon>fabids</taxon>
        <taxon>Fabales</taxon>
        <taxon>Fabaceae</taxon>
        <taxon>Papilionoideae</taxon>
        <taxon>50 kb inversion clade</taxon>
        <taxon>NPAAA clade</taxon>
        <taxon>Hologalegina</taxon>
        <taxon>IRL clade</taxon>
        <taxon>Trifolieae</taxon>
        <taxon>Trifolium</taxon>
    </lineage>
</organism>
<evidence type="ECO:0000313" key="1">
    <source>
        <dbReference type="EMBL" id="MCI96258.1"/>
    </source>
</evidence>
<name>A0A392W6H0_9FABA</name>
<protein>
    <submittedName>
        <fullName evidence="1">Uncharacterized protein</fullName>
    </submittedName>
</protein>